<dbReference type="GO" id="GO:0005829">
    <property type="term" value="C:cytosol"/>
    <property type="evidence" value="ECO:0007669"/>
    <property type="project" value="TreeGrafter"/>
</dbReference>
<dbReference type="InterPro" id="IPR019897">
    <property type="entry name" value="RidA_CS"/>
</dbReference>
<dbReference type="PANTHER" id="PTHR11803:SF39">
    <property type="entry name" value="2-IMINOBUTANOATE_2-IMINOPROPANOATE DEAMINASE"/>
    <property type="match status" value="1"/>
</dbReference>
<dbReference type="InterPro" id="IPR006175">
    <property type="entry name" value="YjgF/YER057c/UK114"/>
</dbReference>
<dbReference type="Proteomes" id="UP000184139">
    <property type="component" value="Unassembled WGS sequence"/>
</dbReference>
<sequence>MTNKKAIKTDSAPDAVGPYSQAIKVGNLLFTSGQLPIDPSTGQIPQGTISVRAHQTIKNLAAVIEAAGAGLEDVVKTTVFLTDISDFQEINKVYEQYFARPFPARSAFQVAALPLAADIEIEAIVFIN</sequence>
<dbReference type="Pfam" id="PF01042">
    <property type="entry name" value="Ribonuc_L-PSP"/>
    <property type="match status" value="1"/>
</dbReference>
<proteinExistence type="inferred from homology"/>
<dbReference type="OrthoDB" id="9808943at2"/>
<dbReference type="InterPro" id="IPR035959">
    <property type="entry name" value="RutC-like_sf"/>
</dbReference>
<reference evidence="2 3" key="1">
    <citation type="submission" date="2016-11" db="EMBL/GenBank/DDBJ databases">
        <authorList>
            <person name="Jaros S."/>
            <person name="Januszkiewicz K."/>
            <person name="Wedrychowicz H."/>
        </authorList>
    </citation>
    <scope>NUCLEOTIDE SEQUENCE [LARGE SCALE GENOMIC DNA]</scope>
    <source>
        <strain evidence="2 3">DSM 9705</strain>
    </source>
</reference>
<dbReference type="PANTHER" id="PTHR11803">
    <property type="entry name" value="2-IMINOBUTANOATE/2-IMINOPROPANOATE DEAMINASE RIDA"/>
    <property type="match status" value="1"/>
</dbReference>
<dbReference type="NCBIfam" id="TIGR00004">
    <property type="entry name" value="Rid family detoxifying hydrolase"/>
    <property type="match status" value="1"/>
</dbReference>
<dbReference type="EMBL" id="FQXS01000023">
    <property type="protein sequence ID" value="SHI02975.1"/>
    <property type="molecule type" value="Genomic_DNA"/>
</dbReference>
<gene>
    <name evidence="2" type="ORF">SAMN02745124_03321</name>
</gene>
<dbReference type="InterPro" id="IPR006056">
    <property type="entry name" value="RidA"/>
</dbReference>
<evidence type="ECO:0000256" key="1">
    <source>
        <dbReference type="ARBA" id="ARBA00010552"/>
    </source>
</evidence>
<dbReference type="AlphaFoldDB" id="A0A1M5XT19"/>
<dbReference type="Gene3D" id="3.30.1330.40">
    <property type="entry name" value="RutC-like"/>
    <property type="match status" value="1"/>
</dbReference>
<dbReference type="STRING" id="1121409.SAMN02745124_03321"/>
<dbReference type="FunFam" id="3.30.1330.40:FF:000001">
    <property type="entry name" value="L-PSP family endoribonuclease"/>
    <property type="match status" value="1"/>
</dbReference>
<accession>A0A1M5XT19</accession>
<comment type="similarity">
    <text evidence="1">Belongs to the RutC family.</text>
</comment>
<evidence type="ECO:0000313" key="3">
    <source>
        <dbReference type="Proteomes" id="UP000184139"/>
    </source>
</evidence>
<dbReference type="GO" id="GO:0019239">
    <property type="term" value="F:deaminase activity"/>
    <property type="evidence" value="ECO:0007669"/>
    <property type="project" value="TreeGrafter"/>
</dbReference>
<dbReference type="PROSITE" id="PS01094">
    <property type="entry name" value="UPF0076"/>
    <property type="match status" value="1"/>
</dbReference>
<dbReference type="SUPFAM" id="SSF55298">
    <property type="entry name" value="YjgF-like"/>
    <property type="match status" value="1"/>
</dbReference>
<name>A0A1M5XT19_9BACT</name>
<keyword evidence="3" id="KW-1185">Reference proteome</keyword>
<dbReference type="RefSeq" id="WP_073377732.1">
    <property type="nucleotide sequence ID" value="NZ_FQXS01000023.1"/>
</dbReference>
<protein>
    <submittedName>
        <fullName evidence="2">Endoribonuclease L-PSP</fullName>
    </submittedName>
</protein>
<dbReference type="CDD" id="cd00448">
    <property type="entry name" value="YjgF_YER057c_UK114_family"/>
    <property type="match status" value="1"/>
</dbReference>
<evidence type="ECO:0000313" key="2">
    <source>
        <dbReference type="EMBL" id="SHI02975.1"/>
    </source>
</evidence>
<organism evidence="2 3">
    <name type="scientific">Desulfofustis glycolicus DSM 9705</name>
    <dbReference type="NCBI Taxonomy" id="1121409"/>
    <lineage>
        <taxon>Bacteria</taxon>
        <taxon>Pseudomonadati</taxon>
        <taxon>Thermodesulfobacteriota</taxon>
        <taxon>Desulfobulbia</taxon>
        <taxon>Desulfobulbales</taxon>
        <taxon>Desulfocapsaceae</taxon>
        <taxon>Desulfofustis</taxon>
    </lineage>
</organism>